<keyword evidence="1" id="KW-0812">Transmembrane</keyword>
<evidence type="ECO:0000313" key="2">
    <source>
        <dbReference type="EMBL" id="EHJ08903.1"/>
    </source>
</evidence>
<dbReference type="RefSeq" id="WP_002461928.1">
    <property type="nucleotide sequence ID" value="NZ_AEUN01000031.1"/>
</dbReference>
<feature type="transmembrane region" description="Helical" evidence="1">
    <location>
        <begin position="112"/>
        <end position="130"/>
    </location>
</feature>
<sequence length="133" mass="14944">MNVLIEDIKKSQWCMVTMVISSILFIFLKIMANEFVKQFGNDVNIRNLGKDGYLSGTLLILLIALITAVFSILTAYLGFRSLRYDFNITSLICIALSITLLMLTFFISEIPFLKTAILVLIIGFVIIAIVNNN</sequence>
<evidence type="ECO:0000313" key="3">
    <source>
        <dbReference type="Proteomes" id="UP000005413"/>
    </source>
</evidence>
<protein>
    <submittedName>
        <fullName evidence="2">Uncharacterized protein</fullName>
    </submittedName>
</protein>
<reference evidence="2 3" key="1">
    <citation type="journal article" date="2012" name="BMC Genomics">
        <title>Comparative genomic analysis of the genus Staphylococcus including Staphylococcus aureus and its newly described sister species Staphylococcus simiae.</title>
        <authorList>
            <person name="Suzuki H."/>
            <person name="Lefebure T."/>
            <person name="Pavinski Bitar P."/>
            <person name="Stanhope M.J."/>
        </authorList>
    </citation>
    <scope>NUCLEOTIDE SEQUENCE [LARGE SCALE GENOMIC DNA]</scope>
    <source>
        <strain evidence="2 3">CCM 7213</strain>
    </source>
</reference>
<keyword evidence="1" id="KW-0472">Membrane</keyword>
<dbReference type="EMBL" id="AEUN01000031">
    <property type="protein sequence ID" value="EHJ08903.1"/>
    <property type="molecule type" value="Genomic_DNA"/>
</dbReference>
<feature type="transmembrane region" description="Helical" evidence="1">
    <location>
        <begin position="86"/>
        <end position="106"/>
    </location>
</feature>
<gene>
    <name evidence="2" type="ORF">SS7213T_01596</name>
</gene>
<name>G5JFV5_9STAP</name>
<dbReference type="Proteomes" id="UP000005413">
    <property type="component" value="Unassembled WGS sequence"/>
</dbReference>
<keyword evidence="3" id="KW-1185">Reference proteome</keyword>
<evidence type="ECO:0000256" key="1">
    <source>
        <dbReference type="SAM" id="Phobius"/>
    </source>
</evidence>
<keyword evidence="1" id="KW-1133">Transmembrane helix</keyword>
<proteinExistence type="predicted"/>
<dbReference type="AlphaFoldDB" id="G5JFV5"/>
<comment type="caution">
    <text evidence="2">The sequence shown here is derived from an EMBL/GenBank/DDBJ whole genome shotgun (WGS) entry which is preliminary data.</text>
</comment>
<feature type="transmembrane region" description="Helical" evidence="1">
    <location>
        <begin position="12"/>
        <end position="32"/>
    </location>
</feature>
<feature type="transmembrane region" description="Helical" evidence="1">
    <location>
        <begin position="52"/>
        <end position="79"/>
    </location>
</feature>
<accession>G5JFV5</accession>
<organism evidence="2 3">
    <name type="scientific">Staphylococcus simiae CCM 7213 = CCUG 51256</name>
    <dbReference type="NCBI Taxonomy" id="911238"/>
    <lineage>
        <taxon>Bacteria</taxon>
        <taxon>Bacillati</taxon>
        <taxon>Bacillota</taxon>
        <taxon>Bacilli</taxon>
        <taxon>Bacillales</taxon>
        <taxon>Staphylococcaceae</taxon>
        <taxon>Staphylococcus</taxon>
    </lineage>
</organism>
<dbReference type="PATRIC" id="fig|911238.3.peg.297"/>